<dbReference type="PROSITE" id="PS50977">
    <property type="entry name" value="HTH_TETR_2"/>
    <property type="match status" value="1"/>
</dbReference>
<reference evidence="7" key="2">
    <citation type="submission" date="2021-04" db="EMBL/GenBank/DDBJ databases">
        <authorList>
            <person name="Gilroy R."/>
        </authorList>
    </citation>
    <scope>NUCLEOTIDE SEQUENCE</scope>
    <source>
        <strain evidence="7">ChiGjej4B4-7305</strain>
    </source>
</reference>
<dbReference type="PANTHER" id="PTHR30055">
    <property type="entry name" value="HTH-TYPE TRANSCRIPTIONAL REGULATOR RUTR"/>
    <property type="match status" value="1"/>
</dbReference>
<feature type="domain" description="HTH tetR-type" evidence="6">
    <location>
        <begin position="55"/>
        <end position="115"/>
    </location>
</feature>
<evidence type="ECO:0000256" key="5">
    <source>
        <dbReference type="SAM" id="MobiDB-lite"/>
    </source>
</evidence>
<evidence type="ECO:0000256" key="3">
    <source>
        <dbReference type="ARBA" id="ARBA00023163"/>
    </source>
</evidence>
<dbReference type="SUPFAM" id="SSF46689">
    <property type="entry name" value="Homeodomain-like"/>
    <property type="match status" value="1"/>
</dbReference>
<proteinExistence type="predicted"/>
<organism evidence="7 8">
    <name type="scientific">Candidatus Ruania gallistercoris</name>
    <dbReference type="NCBI Taxonomy" id="2838746"/>
    <lineage>
        <taxon>Bacteria</taxon>
        <taxon>Bacillati</taxon>
        <taxon>Actinomycetota</taxon>
        <taxon>Actinomycetes</taxon>
        <taxon>Micrococcales</taxon>
        <taxon>Ruaniaceae</taxon>
        <taxon>Ruania</taxon>
    </lineage>
</organism>
<dbReference type="PANTHER" id="PTHR30055:SF151">
    <property type="entry name" value="TRANSCRIPTIONAL REGULATORY PROTEIN"/>
    <property type="match status" value="1"/>
</dbReference>
<name>A0A9D2EEF2_9MICO</name>
<dbReference type="Proteomes" id="UP000824037">
    <property type="component" value="Unassembled WGS sequence"/>
</dbReference>
<evidence type="ECO:0000256" key="2">
    <source>
        <dbReference type="ARBA" id="ARBA00023125"/>
    </source>
</evidence>
<evidence type="ECO:0000313" key="7">
    <source>
        <dbReference type="EMBL" id="HIZ35820.1"/>
    </source>
</evidence>
<evidence type="ECO:0000259" key="6">
    <source>
        <dbReference type="PROSITE" id="PS50977"/>
    </source>
</evidence>
<gene>
    <name evidence="7" type="ORF">H9815_08575</name>
</gene>
<accession>A0A9D2EEF2</accession>
<evidence type="ECO:0000313" key="8">
    <source>
        <dbReference type="Proteomes" id="UP000824037"/>
    </source>
</evidence>
<dbReference type="AlphaFoldDB" id="A0A9D2EEF2"/>
<sequence length="272" mass="30349">MPRDDGTSELAELRRRAEQRAADEGVAATADPDVTRRLELLWGDSRPAGRGRKPRFTLPEVTAAGVQLADRDGLEALSMRRVAQELGVGAMSLYTYVPGRSELVDLMVDRVYAELELPGGDQRWRAEVRQYARAYFDLYHRHPWLLQVNLWRAPLAPHVLDAQEAGLRALQRTGLDAPTVVRTLGLVDTFVQGTARASLAEDRDRQDSGLDMDAHWQSVSSFWTDYFDYARYPTMARLYADGGFAVSDDFEAALDRLLTIVELSLAAAGPAR</sequence>
<dbReference type="InterPro" id="IPR036271">
    <property type="entry name" value="Tet_transcr_reg_TetR-rel_C_sf"/>
</dbReference>
<dbReference type="Gene3D" id="1.10.357.10">
    <property type="entry name" value="Tetracycline Repressor, domain 2"/>
    <property type="match status" value="1"/>
</dbReference>
<keyword evidence="1" id="KW-0805">Transcription regulation</keyword>
<dbReference type="InterPro" id="IPR009057">
    <property type="entry name" value="Homeodomain-like_sf"/>
</dbReference>
<dbReference type="GO" id="GO:0000976">
    <property type="term" value="F:transcription cis-regulatory region binding"/>
    <property type="evidence" value="ECO:0007669"/>
    <property type="project" value="TreeGrafter"/>
</dbReference>
<keyword evidence="2 4" id="KW-0238">DNA-binding</keyword>
<dbReference type="InterPro" id="IPR004111">
    <property type="entry name" value="Repressor_TetR_C"/>
</dbReference>
<dbReference type="Gene3D" id="1.10.10.60">
    <property type="entry name" value="Homeodomain-like"/>
    <property type="match status" value="1"/>
</dbReference>
<evidence type="ECO:0000256" key="1">
    <source>
        <dbReference type="ARBA" id="ARBA00023015"/>
    </source>
</evidence>
<feature type="compositionally biased region" description="Basic and acidic residues" evidence="5">
    <location>
        <begin position="1"/>
        <end position="23"/>
    </location>
</feature>
<dbReference type="Pfam" id="PF02909">
    <property type="entry name" value="TetR_C_1"/>
    <property type="match status" value="1"/>
</dbReference>
<dbReference type="InterPro" id="IPR001647">
    <property type="entry name" value="HTH_TetR"/>
</dbReference>
<keyword evidence="3" id="KW-0804">Transcription</keyword>
<dbReference type="InterPro" id="IPR050109">
    <property type="entry name" value="HTH-type_TetR-like_transc_reg"/>
</dbReference>
<dbReference type="Pfam" id="PF00440">
    <property type="entry name" value="TetR_N"/>
    <property type="match status" value="1"/>
</dbReference>
<dbReference type="EMBL" id="DXBY01000146">
    <property type="protein sequence ID" value="HIZ35820.1"/>
    <property type="molecule type" value="Genomic_DNA"/>
</dbReference>
<dbReference type="GO" id="GO:0003700">
    <property type="term" value="F:DNA-binding transcription factor activity"/>
    <property type="evidence" value="ECO:0007669"/>
    <property type="project" value="TreeGrafter"/>
</dbReference>
<dbReference type="GO" id="GO:0045892">
    <property type="term" value="P:negative regulation of DNA-templated transcription"/>
    <property type="evidence" value="ECO:0007669"/>
    <property type="project" value="InterPro"/>
</dbReference>
<comment type="caution">
    <text evidence="7">The sequence shown here is derived from an EMBL/GenBank/DDBJ whole genome shotgun (WGS) entry which is preliminary data.</text>
</comment>
<feature type="DNA-binding region" description="H-T-H motif" evidence="4">
    <location>
        <begin position="78"/>
        <end position="97"/>
    </location>
</feature>
<protein>
    <submittedName>
        <fullName evidence="7">TetR/AcrR family transcriptional regulator</fullName>
    </submittedName>
</protein>
<dbReference type="SUPFAM" id="SSF48498">
    <property type="entry name" value="Tetracyclin repressor-like, C-terminal domain"/>
    <property type="match status" value="1"/>
</dbReference>
<evidence type="ECO:0000256" key="4">
    <source>
        <dbReference type="PROSITE-ProRule" id="PRU00335"/>
    </source>
</evidence>
<reference evidence="7" key="1">
    <citation type="journal article" date="2021" name="PeerJ">
        <title>Extensive microbial diversity within the chicken gut microbiome revealed by metagenomics and culture.</title>
        <authorList>
            <person name="Gilroy R."/>
            <person name="Ravi A."/>
            <person name="Getino M."/>
            <person name="Pursley I."/>
            <person name="Horton D.L."/>
            <person name="Alikhan N.F."/>
            <person name="Baker D."/>
            <person name="Gharbi K."/>
            <person name="Hall N."/>
            <person name="Watson M."/>
            <person name="Adriaenssens E.M."/>
            <person name="Foster-Nyarko E."/>
            <person name="Jarju S."/>
            <person name="Secka A."/>
            <person name="Antonio M."/>
            <person name="Oren A."/>
            <person name="Chaudhuri R.R."/>
            <person name="La Ragione R."/>
            <person name="Hildebrand F."/>
            <person name="Pallen M.J."/>
        </authorList>
    </citation>
    <scope>NUCLEOTIDE SEQUENCE</scope>
    <source>
        <strain evidence="7">ChiGjej4B4-7305</strain>
    </source>
</reference>
<feature type="region of interest" description="Disordered" evidence="5">
    <location>
        <begin position="1"/>
        <end position="29"/>
    </location>
</feature>